<name>A0A196S5U6_BLAHN</name>
<evidence type="ECO:0000313" key="7">
    <source>
        <dbReference type="EMBL" id="OAO12455.1"/>
    </source>
</evidence>
<proteinExistence type="inferred from homology"/>
<evidence type="ECO:0000256" key="3">
    <source>
        <dbReference type="ARBA" id="ARBA00022679"/>
    </source>
</evidence>
<dbReference type="InterPro" id="IPR011034">
    <property type="entry name" value="Formyl_transferase-like_C_sf"/>
</dbReference>
<dbReference type="InterPro" id="IPR002376">
    <property type="entry name" value="Formyl_transf_N"/>
</dbReference>
<keyword evidence="3 7" id="KW-0808">Transferase</keyword>
<dbReference type="GO" id="GO:0004479">
    <property type="term" value="F:methionyl-tRNA formyltransferase activity"/>
    <property type="evidence" value="ECO:0007669"/>
    <property type="project" value="UniProtKB-EC"/>
</dbReference>
<dbReference type="PANTHER" id="PTHR11138:SF5">
    <property type="entry name" value="METHIONYL-TRNA FORMYLTRANSFERASE, MITOCHONDRIAL"/>
    <property type="match status" value="1"/>
</dbReference>
<feature type="domain" description="Formyl transferase C-terminal" evidence="6">
    <location>
        <begin position="237"/>
        <end position="341"/>
    </location>
</feature>
<dbReference type="InterPro" id="IPR036477">
    <property type="entry name" value="Formyl_transf_N_sf"/>
</dbReference>
<protein>
    <recommendedName>
        <fullName evidence="2">methionyl-tRNA formyltransferase</fullName>
        <ecNumber evidence="2">2.1.2.9</ecNumber>
    </recommendedName>
</protein>
<dbReference type="CDD" id="cd08646">
    <property type="entry name" value="FMT_core_Met-tRNA-FMT_N"/>
    <property type="match status" value="1"/>
</dbReference>
<evidence type="ECO:0000256" key="1">
    <source>
        <dbReference type="ARBA" id="ARBA00010699"/>
    </source>
</evidence>
<dbReference type="Proteomes" id="UP000078348">
    <property type="component" value="Unassembled WGS sequence"/>
</dbReference>
<dbReference type="Pfam" id="PF02911">
    <property type="entry name" value="Formyl_trans_C"/>
    <property type="match status" value="1"/>
</dbReference>
<organism evidence="7 8">
    <name type="scientific">Blastocystis sp. subtype 1 (strain ATCC 50177 / NandII)</name>
    <dbReference type="NCBI Taxonomy" id="478820"/>
    <lineage>
        <taxon>Eukaryota</taxon>
        <taxon>Sar</taxon>
        <taxon>Stramenopiles</taxon>
        <taxon>Bigyra</taxon>
        <taxon>Opalozoa</taxon>
        <taxon>Opalinata</taxon>
        <taxon>Blastocystidae</taxon>
        <taxon>Blastocystis</taxon>
    </lineage>
</organism>
<evidence type="ECO:0000313" key="8">
    <source>
        <dbReference type="Proteomes" id="UP000078348"/>
    </source>
</evidence>
<evidence type="ECO:0000256" key="2">
    <source>
        <dbReference type="ARBA" id="ARBA00012261"/>
    </source>
</evidence>
<reference evidence="7 8" key="1">
    <citation type="submission" date="2016-05" db="EMBL/GenBank/DDBJ databases">
        <title>Nuclear genome of Blastocystis sp. subtype 1 NandII.</title>
        <authorList>
            <person name="Gentekaki E."/>
            <person name="Curtis B."/>
            <person name="Stairs C."/>
            <person name="Eme L."/>
            <person name="Herman E."/>
            <person name="Klimes V."/>
            <person name="Arias M.C."/>
            <person name="Elias M."/>
            <person name="Hilliou F."/>
            <person name="Klute M."/>
            <person name="Malik S.-B."/>
            <person name="Pightling A."/>
            <person name="Rachubinski R."/>
            <person name="Salas D."/>
            <person name="Schlacht A."/>
            <person name="Suga H."/>
            <person name="Archibald J."/>
            <person name="Ball S.G."/>
            <person name="Clark G."/>
            <person name="Dacks J."/>
            <person name="Van Der Giezen M."/>
            <person name="Tsaousis A."/>
            <person name="Roger A."/>
        </authorList>
    </citation>
    <scope>NUCLEOTIDE SEQUENCE [LARGE SCALE GENOMIC DNA]</scope>
    <source>
        <strain evidence="8">ATCC 50177 / NandII</strain>
    </source>
</reference>
<keyword evidence="4" id="KW-0648">Protein biosynthesis</keyword>
<dbReference type="OrthoDB" id="10268103at2759"/>
<evidence type="ECO:0000259" key="6">
    <source>
        <dbReference type="Pfam" id="PF02911"/>
    </source>
</evidence>
<dbReference type="PANTHER" id="PTHR11138">
    <property type="entry name" value="METHIONYL-TRNA FORMYLTRANSFERASE"/>
    <property type="match status" value="1"/>
</dbReference>
<gene>
    <name evidence="7" type="ORF">AV274_5809</name>
</gene>
<dbReference type="AlphaFoldDB" id="A0A196S5U6"/>
<evidence type="ECO:0000256" key="4">
    <source>
        <dbReference type="ARBA" id="ARBA00022917"/>
    </source>
</evidence>
<evidence type="ECO:0000259" key="5">
    <source>
        <dbReference type="Pfam" id="PF00551"/>
    </source>
</evidence>
<comment type="caution">
    <text evidence="7">The sequence shown here is derived from an EMBL/GenBank/DDBJ whole genome shotgun (WGS) entry which is preliminary data.</text>
</comment>
<feature type="domain" description="Formyl transferase N-terminal" evidence="5">
    <location>
        <begin position="26"/>
        <end position="202"/>
    </location>
</feature>
<comment type="similarity">
    <text evidence="1">Belongs to the Fmt family.</text>
</comment>
<dbReference type="Pfam" id="PF00551">
    <property type="entry name" value="Formyl_trans_N"/>
    <property type="match status" value="1"/>
</dbReference>
<dbReference type="InterPro" id="IPR005793">
    <property type="entry name" value="Formyl_trans_C"/>
</dbReference>
<dbReference type="SUPFAM" id="SSF53328">
    <property type="entry name" value="Formyltransferase"/>
    <property type="match status" value="1"/>
</dbReference>
<dbReference type="SUPFAM" id="SSF50486">
    <property type="entry name" value="FMT C-terminal domain-like"/>
    <property type="match status" value="1"/>
</dbReference>
<dbReference type="STRING" id="478820.A0A196S5U6"/>
<accession>A0A196S5U6</accession>
<dbReference type="EMBL" id="LXWW01000543">
    <property type="protein sequence ID" value="OAO12455.1"/>
    <property type="molecule type" value="Genomic_DNA"/>
</dbReference>
<dbReference type="Gene3D" id="3.40.50.12230">
    <property type="match status" value="1"/>
</dbReference>
<dbReference type="EC" id="2.1.2.9" evidence="2"/>
<sequence length="364" mass="41006">MLRVASSRAFSRYAVFKAAYSTKSLNVVFFGSDSISNPTLQLLYSDYLREDGLVNKLEVVCTADKKDKHSNNTLVSPIRYFCEKNEVPYTVIPQMEKHTLREWQPPKAIADKEFNLCVVASFGYFIPPHVISCFQHGGINMHPSLLPKYRGAAPIQHALMNGDKETGVSIITLNDKVIDSGKILCQKTVDVDPLVHFPQLASQLALEGAMAVMDTLYNIDMIKPLTQDESKTSLAPKITKELSFVDFAHQTASQVFNLFRALNYDYPLRCLWGDKTVFLRSLAPIEEKGAKGRVSSQFLPAAAKYEPGTVLYCKKNKKLVIRCKDDWVYCDSLQIMPKSKATQPCVIGNMFAKEDQRFTQFQGY</sequence>
<dbReference type="GO" id="GO:0005739">
    <property type="term" value="C:mitochondrion"/>
    <property type="evidence" value="ECO:0007669"/>
    <property type="project" value="TreeGrafter"/>
</dbReference>
<dbReference type="InterPro" id="IPR041711">
    <property type="entry name" value="Met-tRNA-FMT_N"/>
</dbReference>
<keyword evidence="8" id="KW-1185">Reference proteome</keyword>